<feature type="compositionally biased region" description="Basic and acidic residues" evidence="1">
    <location>
        <begin position="124"/>
        <end position="138"/>
    </location>
</feature>
<feature type="region of interest" description="Disordered" evidence="1">
    <location>
        <begin position="1"/>
        <end position="22"/>
    </location>
</feature>
<name>A0A6A6V8X9_9PLEO</name>
<feature type="compositionally biased region" description="Polar residues" evidence="1">
    <location>
        <begin position="1"/>
        <end position="14"/>
    </location>
</feature>
<evidence type="ECO:0000313" key="3">
    <source>
        <dbReference type="Proteomes" id="UP000799440"/>
    </source>
</evidence>
<evidence type="ECO:0000313" key="2">
    <source>
        <dbReference type="EMBL" id="KAF2746356.1"/>
    </source>
</evidence>
<protein>
    <submittedName>
        <fullName evidence="2">Uncharacterized protein</fullName>
    </submittedName>
</protein>
<accession>A0A6A6V8X9</accession>
<organism evidence="2 3">
    <name type="scientific">Sporormia fimetaria CBS 119925</name>
    <dbReference type="NCBI Taxonomy" id="1340428"/>
    <lineage>
        <taxon>Eukaryota</taxon>
        <taxon>Fungi</taxon>
        <taxon>Dikarya</taxon>
        <taxon>Ascomycota</taxon>
        <taxon>Pezizomycotina</taxon>
        <taxon>Dothideomycetes</taxon>
        <taxon>Pleosporomycetidae</taxon>
        <taxon>Pleosporales</taxon>
        <taxon>Sporormiaceae</taxon>
        <taxon>Sporormia</taxon>
    </lineage>
</organism>
<gene>
    <name evidence="2" type="ORF">M011DRAFT_527138</name>
</gene>
<evidence type="ECO:0000256" key="1">
    <source>
        <dbReference type="SAM" id="MobiDB-lite"/>
    </source>
</evidence>
<keyword evidence="3" id="KW-1185">Reference proteome</keyword>
<dbReference type="Proteomes" id="UP000799440">
    <property type="component" value="Unassembled WGS sequence"/>
</dbReference>
<reference evidence="2" key="1">
    <citation type="journal article" date="2020" name="Stud. Mycol.">
        <title>101 Dothideomycetes genomes: a test case for predicting lifestyles and emergence of pathogens.</title>
        <authorList>
            <person name="Haridas S."/>
            <person name="Albert R."/>
            <person name="Binder M."/>
            <person name="Bloem J."/>
            <person name="Labutti K."/>
            <person name="Salamov A."/>
            <person name="Andreopoulos B."/>
            <person name="Baker S."/>
            <person name="Barry K."/>
            <person name="Bills G."/>
            <person name="Bluhm B."/>
            <person name="Cannon C."/>
            <person name="Castanera R."/>
            <person name="Culley D."/>
            <person name="Daum C."/>
            <person name="Ezra D."/>
            <person name="Gonzalez J."/>
            <person name="Henrissat B."/>
            <person name="Kuo A."/>
            <person name="Liang C."/>
            <person name="Lipzen A."/>
            <person name="Lutzoni F."/>
            <person name="Magnuson J."/>
            <person name="Mondo S."/>
            <person name="Nolan M."/>
            <person name="Ohm R."/>
            <person name="Pangilinan J."/>
            <person name="Park H.-J."/>
            <person name="Ramirez L."/>
            <person name="Alfaro M."/>
            <person name="Sun H."/>
            <person name="Tritt A."/>
            <person name="Yoshinaga Y."/>
            <person name="Zwiers L.-H."/>
            <person name="Turgeon B."/>
            <person name="Goodwin S."/>
            <person name="Spatafora J."/>
            <person name="Crous P."/>
            <person name="Grigoriev I."/>
        </authorList>
    </citation>
    <scope>NUCLEOTIDE SEQUENCE</scope>
    <source>
        <strain evidence="2">CBS 119925</strain>
    </source>
</reference>
<proteinExistence type="predicted"/>
<sequence length="169" mass="18531">MQAPQRNPINTTAFSPRPANRPNHVPAYRCMHTSTPALQRPSCGHFAGPQTTYTPCICERSSSPTGRDFFSQTLRTSIRQNRAGDFSSSSSRILRSVNAMRAWSVFPINESCVSIRLASSHHRSSVDKGEAEKCDDKALTAARKGQGHSRFQQAGPPTEAGIQEGTEQQ</sequence>
<dbReference type="EMBL" id="MU006578">
    <property type="protein sequence ID" value="KAF2746356.1"/>
    <property type="molecule type" value="Genomic_DNA"/>
</dbReference>
<feature type="region of interest" description="Disordered" evidence="1">
    <location>
        <begin position="123"/>
        <end position="169"/>
    </location>
</feature>
<dbReference type="AlphaFoldDB" id="A0A6A6V8X9"/>